<dbReference type="PANTHER" id="PTHR33565:SF2">
    <property type="entry name" value="DORMANCY-ASSOCIATED PROTEIN 1"/>
    <property type="match status" value="1"/>
</dbReference>
<evidence type="ECO:0000313" key="3">
    <source>
        <dbReference type="EMBL" id="KCW74546.1"/>
    </source>
</evidence>
<evidence type="ECO:0000256" key="2">
    <source>
        <dbReference type="SAM" id="MobiDB-lite"/>
    </source>
</evidence>
<proteinExistence type="inferred from homology"/>
<comment type="similarity">
    <text evidence="1">Belongs to the DRM1/ARP family.</text>
</comment>
<gene>
    <name evidence="3" type="ORF">EUGRSUZ_E03257</name>
</gene>
<reference evidence="3" key="1">
    <citation type="submission" date="2013-07" db="EMBL/GenBank/DDBJ databases">
        <title>The genome of Eucalyptus grandis.</title>
        <authorList>
            <person name="Schmutz J."/>
            <person name="Hayes R."/>
            <person name="Myburg A."/>
            <person name="Tuskan G."/>
            <person name="Grattapaglia D."/>
            <person name="Rokhsar D.S."/>
        </authorList>
    </citation>
    <scope>NUCLEOTIDE SEQUENCE</scope>
    <source>
        <tissue evidence="3">Leaf extractions</tissue>
    </source>
</reference>
<dbReference type="Gramene" id="KCW74546">
    <property type="protein sequence ID" value="KCW74546"/>
    <property type="gene ID" value="EUGRSUZ_E03257"/>
</dbReference>
<dbReference type="STRING" id="71139.A0A059C8P6"/>
<dbReference type="InterPro" id="IPR008406">
    <property type="entry name" value="DRM/ARP"/>
</dbReference>
<dbReference type="EMBL" id="KK198757">
    <property type="protein sequence ID" value="KCW74546.1"/>
    <property type="molecule type" value="Genomic_DNA"/>
</dbReference>
<dbReference type="PANTHER" id="PTHR33565">
    <property type="entry name" value="DORMANCY-ASSOCIATED PROTEIN 1"/>
    <property type="match status" value="1"/>
</dbReference>
<dbReference type="Pfam" id="PF05564">
    <property type="entry name" value="Auxin_repressed"/>
    <property type="match status" value="1"/>
</dbReference>
<protein>
    <submittedName>
        <fullName evidence="3">Uncharacterized protein</fullName>
    </submittedName>
</protein>
<feature type="compositionally biased region" description="Basic and acidic residues" evidence="2">
    <location>
        <begin position="74"/>
        <end position="83"/>
    </location>
</feature>
<sequence>MVLLEKLWDDVVAGPQPERGLGKLRKLTTKPVVIVKGRGRGEQQVPAVDVDAGEPRDAGDPDDADDARGGSGEEGERVEERVPPGEQPGDQVHGGPALRQAHAQLPHRLRLALQRRHQEQAPLRTLVATNPVSLVGFVNIVVLPSFLSRRFHALYGPIYRSCTRGSFV</sequence>
<feature type="region of interest" description="Disordered" evidence="2">
    <location>
        <begin position="35"/>
        <end position="96"/>
    </location>
</feature>
<dbReference type="InParanoid" id="A0A059C8P6"/>
<accession>A0A059C8P6</accession>
<name>A0A059C8P6_EUCGR</name>
<dbReference type="AlphaFoldDB" id="A0A059C8P6"/>
<organism evidence="3">
    <name type="scientific">Eucalyptus grandis</name>
    <name type="common">Flooded gum</name>
    <dbReference type="NCBI Taxonomy" id="71139"/>
    <lineage>
        <taxon>Eukaryota</taxon>
        <taxon>Viridiplantae</taxon>
        <taxon>Streptophyta</taxon>
        <taxon>Embryophyta</taxon>
        <taxon>Tracheophyta</taxon>
        <taxon>Spermatophyta</taxon>
        <taxon>Magnoliopsida</taxon>
        <taxon>eudicotyledons</taxon>
        <taxon>Gunneridae</taxon>
        <taxon>Pentapetalae</taxon>
        <taxon>rosids</taxon>
        <taxon>malvids</taxon>
        <taxon>Myrtales</taxon>
        <taxon>Myrtaceae</taxon>
        <taxon>Myrtoideae</taxon>
        <taxon>Eucalypteae</taxon>
        <taxon>Eucalyptus</taxon>
    </lineage>
</organism>
<evidence type="ECO:0000256" key="1">
    <source>
        <dbReference type="ARBA" id="ARBA00010502"/>
    </source>
</evidence>